<dbReference type="InterPro" id="IPR011614">
    <property type="entry name" value="Catalase_core"/>
</dbReference>
<sequence>MGRLEFTRLPQNNFAKVEQVTLAMNLVLGVGESPDNALYTGLFSYAEAQRCRIESDYISCWLTFHMALR</sequence>
<dbReference type="RefSeq" id="WP_124729672.1">
    <property type="nucleotide sequence ID" value="NZ_CP034015.1"/>
</dbReference>
<feature type="domain" description="Catalase core" evidence="1">
    <location>
        <begin position="1"/>
        <end position="57"/>
    </location>
</feature>
<dbReference type="SUPFAM" id="SSF56634">
    <property type="entry name" value="Heme-dependent catalase-like"/>
    <property type="match status" value="1"/>
</dbReference>
<reference evidence="3" key="1">
    <citation type="submission" date="2018-11" db="EMBL/GenBank/DDBJ databases">
        <title>Shewanella sp. M2.</title>
        <authorList>
            <person name="Hwang Y.J."/>
            <person name="Hwang C.Y."/>
        </authorList>
    </citation>
    <scope>NUCLEOTIDE SEQUENCE [LARGE SCALE GENOMIC DNA]</scope>
    <source>
        <strain evidence="3">LMG 19866</strain>
    </source>
</reference>
<keyword evidence="2" id="KW-0560">Oxidoreductase</keyword>
<dbReference type="Proteomes" id="UP000278035">
    <property type="component" value="Chromosome"/>
</dbReference>
<dbReference type="EMBL" id="CP034015">
    <property type="protein sequence ID" value="AZG72062.1"/>
    <property type="molecule type" value="Genomic_DNA"/>
</dbReference>
<keyword evidence="2" id="KW-0575">Peroxidase</keyword>
<dbReference type="GO" id="GO:0004096">
    <property type="term" value="F:catalase activity"/>
    <property type="evidence" value="ECO:0007669"/>
    <property type="project" value="UniProtKB-EC"/>
</dbReference>
<dbReference type="EC" id="1.11.1.6" evidence="2"/>
<dbReference type="GO" id="GO:0020037">
    <property type="term" value="F:heme binding"/>
    <property type="evidence" value="ECO:0007669"/>
    <property type="project" value="InterPro"/>
</dbReference>
<keyword evidence="3" id="KW-1185">Reference proteome</keyword>
<accession>A0A3G8LT65</accession>
<evidence type="ECO:0000313" key="2">
    <source>
        <dbReference type="EMBL" id="AZG72062.1"/>
    </source>
</evidence>
<dbReference type="OrthoDB" id="9761719at2"/>
<name>A0A3G8LT65_9GAMM</name>
<gene>
    <name evidence="2" type="ORF">EGC82_04350</name>
</gene>
<evidence type="ECO:0000313" key="3">
    <source>
        <dbReference type="Proteomes" id="UP000278035"/>
    </source>
</evidence>
<dbReference type="InterPro" id="IPR020835">
    <property type="entry name" value="Catalase_sf"/>
</dbReference>
<dbReference type="AlphaFoldDB" id="A0A3G8LT65"/>
<organism evidence="2 3">
    <name type="scientific">Shewanella livingstonensis</name>
    <dbReference type="NCBI Taxonomy" id="150120"/>
    <lineage>
        <taxon>Bacteria</taxon>
        <taxon>Pseudomonadati</taxon>
        <taxon>Pseudomonadota</taxon>
        <taxon>Gammaproteobacteria</taxon>
        <taxon>Alteromonadales</taxon>
        <taxon>Shewanellaceae</taxon>
        <taxon>Shewanella</taxon>
    </lineage>
</organism>
<protein>
    <submittedName>
        <fullName evidence="2">Catalase</fullName>
        <ecNumber evidence="2">1.11.1.6</ecNumber>
    </submittedName>
</protein>
<evidence type="ECO:0000259" key="1">
    <source>
        <dbReference type="Pfam" id="PF00199"/>
    </source>
</evidence>
<dbReference type="KEGG" id="slj:EGC82_04350"/>
<dbReference type="Pfam" id="PF00199">
    <property type="entry name" value="Catalase"/>
    <property type="match status" value="1"/>
</dbReference>
<proteinExistence type="predicted"/>
<dbReference type="Gene3D" id="2.40.180.10">
    <property type="entry name" value="Catalase core domain"/>
    <property type="match status" value="1"/>
</dbReference>